<reference evidence="3" key="1">
    <citation type="journal article" date="2019" name="Int. J. Syst. Evol. Microbiol.">
        <title>The Global Catalogue of Microorganisms (GCM) 10K type strain sequencing project: providing services to taxonomists for standard genome sequencing and annotation.</title>
        <authorList>
            <consortium name="The Broad Institute Genomics Platform"/>
            <consortium name="The Broad Institute Genome Sequencing Center for Infectious Disease"/>
            <person name="Wu L."/>
            <person name="Ma J."/>
        </authorList>
    </citation>
    <scope>NUCLEOTIDE SEQUENCE [LARGE SCALE GENOMIC DNA]</scope>
    <source>
        <strain evidence="3">JCM 1490</strain>
    </source>
</reference>
<evidence type="ECO:0000313" key="3">
    <source>
        <dbReference type="Proteomes" id="UP001596455"/>
    </source>
</evidence>
<accession>A0ABW2QDS3</accession>
<name>A0ABW2QDS3_9MICO</name>
<dbReference type="InterPro" id="IPR058532">
    <property type="entry name" value="YjbR/MT2646/Rv2570-like"/>
</dbReference>
<evidence type="ECO:0000313" key="2">
    <source>
        <dbReference type="EMBL" id="MFC7406892.1"/>
    </source>
</evidence>
<dbReference type="InterPro" id="IPR038056">
    <property type="entry name" value="YjbR-like_sf"/>
</dbReference>
<dbReference type="SUPFAM" id="SSF142906">
    <property type="entry name" value="YjbR-like"/>
    <property type="match status" value="1"/>
</dbReference>
<protein>
    <submittedName>
        <fullName evidence="2">MmcQ/YjbR family DNA-binding protein</fullName>
    </submittedName>
</protein>
<dbReference type="Gene3D" id="3.90.1150.30">
    <property type="match status" value="1"/>
</dbReference>
<dbReference type="GO" id="GO:0003677">
    <property type="term" value="F:DNA binding"/>
    <property type="evidence" value="ECO:0007669"/>
    <property type="project" value="UniProtKB-KW"/>
</dbReference>
<sequence length="148" mass="16059">MPHPIMFDDDDPYLARLRTVALAFPEAEEFVSHGRPNFRAGKVFAVYGSGTKGPAATRVMYDHGLVLLPDEDDRRALAEDPRTFVPAYYGPSGWIGLDLASGGTAAEDVDWQEIAELLDSSYRQIAGPRRVARLDDDGGPAAQGARPA</sequence>
<keyword evidence="3" id="KW-1185">Reference proteome</keyword>
<feature type="region of interest" description="Disordered" evidence="1">
    <location>
        <begin position="129"/>
        <end position="148"/>
    </location>
</feature>
<evidence type="ECO:0000256" key="1">
    <source>
        <dbReference type="SAM" id="MobiDB-lite"/>
    </source>
</evidence>
<comment type="caution">
    <text evidence="2">The sequence shown here is derived from an EMBL/GenBank/DDBJ whole genome shotgun (WGS) entry which is preliminary data.</text>
</comment>
<dbReference type="Pfam" id="PF04237">
    <property type="entry name" value="YjbR"/>
    <property type="match status" value="1"/>
</dbReference>
<gene>
    <name evidence="2" type="ORF">ACFQQL_17360</name>
</gene>
<dbReference type="RefSeq" id="WP_382396417.1">
    <property type="nucleotide sequence ID" value="NZ_JBHTCQ010000004.1"/>
</dbReference>
<organism evidence="2 3">
    <name type="scientific">Georgenia alba</name>
    <dbReference type="NCBI Taxonomy" id="2233858"/>
    <lineage>
        <taxon>Bacteria</taxon>
        <taxon>Bacillati</taxon>
        <taxon>Actinomycetota</taxon>
        <taxon>Actinomycetes</taxon>
        <taxon>Micrococcales</taxon>
        <taxon>Bogoriellaceae</taxon>
        <taxon>Georgenia</taxon>
    </lineage>
</organism>
<dbReference type="EMBL" id="JBHTCQ010000004">
    <property type="protein sequence ID" value="MFC7406892.1"/>
    <property type="molecule type" value="Genomic_DNA"/>
</dbReference>
<dbReference type="Proteomes" id="UP001596455">
    <property type="component" value="Unassembled WGS sequence"/>
</dbReference>
<keyword evidence="2" id="KW-0238">DNA-binding</keyword>
<proteinExistence type="predicted"/>